<dbReference type="AlphaFoldDB" id="A0A975GPI6"/>
<accession>A0A975GPI6</accession>
<name>A0A975GPI6_9BACT</name>
<evidence type="ECO:0000313" key="2">
    <source>
        <dbReference type="Proteomes" id="UP000663722"/>
    </source>
</evidence>
<proteinExistence type="predicted"/>
<organism evidence="1 2">
    <name type="scientific">Desulfonema magnum</name>
    <dbReference type="NCBI Taxonomy" id="45655"/>
    <lineage>
        <taxon>Bacteria</taxon>
        <taxon>Pseudomonadati</taxon>
        <taxon>Thermodesulfobacteriota</taxon>
        <taxon>Desulfobacteria</taxon>
        <taxon>Desulfobacterales</taxon>
        <taxon>Desulfococcaceae</taxon>
        <taxon>Desulfonema</taxon>
    </lineage>
</organism>
<protein>
    <submittedName>
        <fullName evidence="1">Uncharacterized protein</fullName>
    </submittedName>
</protein>
<dbReference type="EMBL" id="CP061800">
    <property type="protein sequence ID" value="QTA88874.1"/>
    <property type="molecule type" value="Genomic_DNA"/>
</dbReference>
<sequence>MAVLLCLLMLSADICVRIPAHKERPMTDIQRTIENLEAHLRTLTVTIADG</sequence>
<dbReference type="Proteomes" id="UP000663722">
    <property type="component" value="Chromosome"/>
</dbReference>
<keyword evidence="2" id="KW-1185">Reference proteome</keyword>
<dbReference type="KEGG" id="dmm:dnm_049210"/>
<evidence type="ECO:0000313" key="1">
    <source>
        <dbReference type="EMBL" id="QTA88874.1"/>
    </source>
</evidence>
<gene>
    <name evidence="1" type="ORF">dnm_049210</name>
</gene>
<reference evidence="1" key="1">
    <citation type="journal article" date="2021" name="Microb. Physiol.">
        <title>Proteogenomic Insights into the Physiology of Marine, Sulfate-Reducing, Filamentous Desulfonema limicola and Desulfonema magnum.</title>
        <authorList>
            <person name="Schnaars V."/>
            <person name="Wohlbrand L."/>
            <person name="Scheve S."/>
            <person name="Hinrichs C."/>
            <person name="Reinhardt R."/>
            <person name="Rabus R."/>
        </authorList>
    </citation>
    <scope>NUCLEOTIDE SEQUENCE</scope>
    <source>
        <strain evidence="1">4be13</strain>
    </source>
</reference>